<organism evidence="1 2">
    <name type="scientific">Eleusine coracana subsp. coracana</name>
    <dbReference type="NCBI Taxonomy" id="191504"/>
    <lineage>
        <taxon>Eukaryota</taxon>
        <taxon>Viridiplantae</taxon>
        <taxon>Streptophyta</taxon>
        <taxon>Embryophyta</taxon>
        <taxon>Tracheophyta</taxon>
        <taxon>Spermatophyta</taxon>
        <taxon>Magnoliopsida</taxon>
        <taxon>Liliopsida</taxon>
        <taxon>Poales</taxon>
        <taxon>Poaceae</taxon>
        <taxon>PACMAD clade</taxon>
        <taxon>Chloridoideae</taxon>
        <taxon>Cynodonteae</taxon>
        <taxon>Eleusininae</taxon>
        <taxon>Eleusine</taxon>
    </lineage>
</organism>
<reference evidence="1" key="2">
    <citation type="submission" date="2021-12" db="EMBL/GenBank/DDBJ databases">
        <title>Resequencing data analysis of finger millet.</title>
        <authorList>
            <person name="Hatakeyama M."/>
            <person name="Aluri S."/>
            <person name="Balachadran M.T."/>
            <person name="Sivarajan S.R."/>
            <person name="Poveda L."/>
            <person name="Shimizu-Inatsugi R."/>
            <person name="Schlapbach R."/>
            <person name="Sreeman S.M."/>
            <person name="Shimizu K.K."/>
        </authorList>
    </citation>
    <scope>NUCLEOTIDE SEQUENCE</scope>
</reference>
<evidence type="ECO:0000313" key="1">
    <source>
        <dbReference type="EMBL" id="GJN41481.1"/>
    </source>
</evidence>
<protein>
    <submittedName>
        <fullName evidence="1">Uncharacterized protein</fullName>
    </submittedName>
</protein>
<dbReference type="Proteomes" id="UP001054889">
    <property type="component" value="Unassembled WGS sequence"/>
</dbReference>
<comment type="caution">
    <text evidence="1">The sequence shown here is derived from an EMBL/GenBank/DDBJ whole genome shotgun (WGS) entry which is preliminary data.</text>
</comment>
<name>A0AAV5G3Q7_ELECO</name>
<proteinExistence type="predicted"/>
<dbReference type="AlphaFoldDB" id="A0AAV5G3Q7"/>
<reference evidence="1" key="1">
    <citation type="journal article" date="2018" name="DNA Res.">
        <title>Multiple hybrid de novo genome assembly of finger millet, an orphan allotetraploid crop.</title>
        <authorList>
            <person name="Hatakeyama M."/>
            <person name="Aluri S."/>
            <person name="Balachadran M.T."/>
            <person name="Sivarajan S.R."/>
            <person name="Patrignani A."/>
            <person name="Gruter S."/>
            <person name="Poveda L."/>
            <person name="Shimizu-Inatsugi R."/>
            <person name="Baeten J."/>
            <person name="Francoijs K.J."/>
            <person name="Nataraja K.N."/>
            <person name="Reddy Y.A.N."/>
            <person name="Phadnis S."/>
            <person name="Ravikumar R.L."/>
            <person name="Schlapbach R."/>
            <person name="Sreeman S.M."/>
            <person name="Shimizu K.K."/>
        </authorList>
    </citation>
    <scope>NUCLEOTIDE SEQUENCE</scope>
</reference>
<keyword evidence="2" id="KW-1185">Reference proteome</keyword>
<dbReference type="EMBL" id="BQKI01000366">
    <property type="protein sequence ID" value="GJN41481.1"/>
    <property type="molecule type" value="Genomic_DNA"/>
</dbReference>
<accession>A0AAV5G3Q7</accession>
<evidence type="ECO:0000313" key="2">
    <source>
        <dbReference type="Proteomes" id="UP001054889"/>
    </source>
</evidence>
<sequence>MGQRLQDLVPLIYSLVPKRISNKRTVQEALMDLRWVHDIHGVASMAVIAEFISLCDLLACYPPAGRGGRAKVEAVKLWPILSPPDDVNFEEWWSKVANRVSGDTRKGLNSIIILGAWTIWRHRNECVFNGKSPSVAAALIMAGNERDMWGLAGARALVALLAAVS</sequence>
<gene>
    <name evidence="1" type="primary">gn00863</name>
    <name evidence="1" type="ORF">PR202_gn00863</name>
</gene>